<keyword evidence="3" id="KW-1185">Reference proteome</keyword>
<dbReference type="EMBL" id="JAINUG010000296">
    <property type="protein sequence ID" value="KAJ8383322.1"/>
    <property type="molecule type" value="Genomic_DNA"/>
</dbReference>
<comment type="caution">
    <text evidence="2">The sequence shown here is derived from an EMBL/GenBank/DDBJ whole genome shotgun (WGS) entry which is preliminary data.</text>
</comment>
<evidence type="ECO:0000256" key="1">
    <source>
        <dbReference type="SAM" id="MobiDB-lite"/>
    </source>
</evidence>
<dbReference type="AlphaFoldDB" id="A0AAD7W4D3"/>
<proteinExistence type="predicted"/>
<accession>A0AAD7W4D3</accession>
<dbReference type="Proteomes" id="UP001221898">
    <property type="component" value="Unassembled WGS sequence"/>
</dbReference>
<reference evidence="2" key="1">
    <citation type="journal article" date="2023" name="Science">
        <title>Genome structures resolve the early diversification of teleost fishes.</title>
        <authorList>
            <person name="Parey E."/>
            <person name="Louis A."/>
            <person name="Montfort J."/>
            <person name="Bouchez O."/>
            <person name="Roques C."/>
            <person name="Iampietro C."/>
            <person name="Lluch J."/>
            <person name="Castinel A."/>
            <person name="Donnadieu C."/>
            <person name="Desvignes T."/>
            <person name="Floi Bucao C."/>
            <person name="Jouanno E."/>
            <person name="Wen M."/>
            <person name="Mejri S."/>
            <person name="Dirks R."/>
            <person name="Jansen H."/>
            <person name="Henkel C."/>
            <person name="Chen W.J."/>
            <person name="Zahm M."/>
            <person name="Cabau C."/>
            <person name="Klopp C."/>
            <person name="Thompson A.W."/>
            <person name="Robinson-Rechavi M."/>
            <person name="Braasch I."/>
            <person name="Lecointre G."/>
            <person name="Bobe J."/>
            <person name="Postlethwait J.H."/>
            <person name="Berthelot C."/>
            <person name="Roest Crollius H."/>
            <person name="Guiguen Y."/>
        </authorList>
    </citation>
    <scope>NUCLEOTIDE SEQUENCE</scope>
    <source>
        <strain evidence="2">NC1722</strain>
    </source>
</reference>
<gene>
    <name evidence="2" type="ORF">AAFF_G00221820</name>
</gene>
<feature type="compositionally biased region" description="Basic and acidic residues" evidence="1">
    <location>
        <begin position="57"/>
        <end position="69"/>
    </location>
</feature>
<sequence>MQRNRTSSATSYLAAERRRDSLEQPEVEALAMVAPSCAVRRRFSGPLLLPPLSRRHSTQDSRRPPDPEALRSPTALTRSGARSLETVRDALTAHSRAR</sequence>
<evidence type="ECO:0000313" key="3">
    <source>
        <dbReference type="Proteomes" id="UP001221898"/>
    </source>
</evidence>
<feature type="region of interest" description="Disordered" evidence="1">
    <location>
        <begin position="47"/>
        <end position="98"/>
    </location>
</feature>
<protein>
    <submittedName>
        <fullName evidence="2">Uncharacterized protein</fullName>
    </submittedName>
</protein>
<name>A0AAD7W4D3_9TELE</name>
<feature type="compositionally biased region" description="Polar residues" evidence="1">
    <location>
        <begin position="1"/>
        <end position="11"/>
    </location>
</feature>
<organism evidence="2 3">
    <name type="scientific">Aldrovandia affinis</name>
    <dbReference type="NCBI Taxonomy" id="143900"/>
    <lineage>
        <taxon>Eukaryota</taxon>
        <taxon>Metazoa</taxon>
        <taxon>Chordata</taxon>
        <taxon>Craniata</taxon>
        <taxon>Vertebrata</taxon>
        <taxon>Euteleostomi</taxon>
        <taxon>Actinopterygii</taxon>
        <taxon>Neopterygii</taxon>
        <taxon>Teleostei</taxon>
        <taxon>Notacanthiformes</taxon>
        <taxon>Halosauridae</taxon>
        <taxon>Aldrovandia</taxon>
    </lineage>
</organism>
<feature type="region of interest" description="Disordered" evidence="1">
    <location>
        <begin position="1"/>
        <end position="23"/>
    </location>
</feature>
<evidence type="ECO:0000313" key="2">
    <source>
        <dbReference type="EMBL" id="KAJ8383322.1"/>
    </source>
</evidence>